<proteinExistence type="predicted"/>
<sequence length="87" mass="10408">MEENHQEQKPFKSNYNVELCSFPPPPPPQFQYGSFAYDIKLNLGDWQPSRDDFRYVSIQAYKLCDHDLRFKYLDITQSVSEQMFAYD</sequence>
<gene>
    <name evidence="2" type="ORF">JBS370_LOCUS28902</name>
    <name evidence="1" type="ORF">ZHD862_LOCUS34925</name>
</gene>
<name>A0A819RM65_9BILA</name>
<dbReference type="EMBL" id="CAJOBD010005998">
    <property type="protein sequence ID" value="CAF4048416.1"/>
    <property type="molecule type" value="Genomic_DNA"/>
</dbReference>
<organism evidence="2 3">
    <name type="scientific">Rotaria sordida</name>
    <dbReference type="NCBI Taxonomy" id="392033"/>
    <lineage>
        <taxon>Eukaryota</taxon>
        <taxon>Metazoa</taxon>
        <taxon>Spiralia</taxon>
        <taxon>Gnathifera</taxon>
        <taxon>Rotifera</taxon>
        <taxon>Eurotatoria</taxon>
        <taxon>Bdelloidea</taxon>
        <taxon>Philodinida</taxon>
        <taxon>Philodinidae</taxon>
        <taxon>Rotaria</taxon>
    </lineage>
</organism>
<protein>
    <submittedName>
        <fullName evidence="2">Uncharacterized protein</fullName>
    </submittedName>
</protein>
<accession>A0A819RM65</accession>
<dbReference type="Proteomes" id="UP000663836">
    <property type="component" value="Unassembled WGS sequence"/>
</dbReference>
<reference evidence="2" key="1">
    <citation type="submission" date="2021-02" db="EMBL/GenBank/DDBJ databases">
        <authorList>
            <person name="Nowell W R."/>
        </authorList>
    </citation>
    <scope>NUCLEOTIDE SEQUENCE</scope>
</reference>
<evidence type="ECO:0000313" key="3">
    <source>
        <dbReference type="Proteomes" id="UP000663836"/>
    </source>
</evidence>
<dbReference type="AlphaFoldDB" id="A0A819RM65"/>
<comment type="caution">
    <text evidence="2">The sequence shown here is derived from an EMBL/GenBank/DDBJ whole genome shotgun (WGS) entry which is preliminary data.</text>
</comment>
<dbReference type="Proteomes" id="UP000663864">
    <property type="component" value="Unassembled WGS sequence"/>
</dbReference>
<dbReference type="EMBL" id="CAJNOT010004731">
    <property type="protein sequence ID" value="CAF1443369.1"/>
    <property type="molecule type" value="Genomic_DNA"/>
</dbReference>
<evidence type="ECO:0000313" key="1">
    <source>
        <dbReference type="EMBL" id="CAF1443369.1"/>
    </source>
</evidence>
<evidence type="ECO:0000313" key="2">
    <source>
        <dbReference type="EMBL" id="CAF4048416.1"/>
    </source>
</evidence>